<protein>
    <recommendedName>
        <fullName evidence="3">PPPDE domain-containing protein</fullName>
    </recommendedName>
</protein>
<evidence type="ECO:0000313" key="1">
    <source>
        <dbReference type="EMBL" id="RRT69208.1"/>
    </source>
</evidence>
<sequence length="71" mass="7788">MKEVVAHVYDVTNSGSEKANNTILHINRFFKDGIGVGGIFHSAIEVPLFPCTPCSSPLKLFLDLSKILPFL</sequence>
<dbReference type="EMBL" id="AMZH03004420">
    <property type="protein sequence ID" value="RRT69208.1"/>
    <property type="molecule type" value="Genomic_DNA"/>
</dbReference>
<organism evidence="1 2">
    <name type="scientific">Ensete ventricosum</name>
    <name type="common">Abyssinian banana</name>
    <name type="synonym">Musa ensete</name>
    <dbReference type="NCBI Taxonomy" id="4639"/>
    <lineage>
        <taxon>Eukaryota</taxon>
        <taxon>Viridiplantae</taxon>
        <taxon>Streptophyta</taxon>
        <taxon>Embryophyta</taxon>
        <taxon>Tracheophyta</taxon>
        <taxon>Spermatophyta</taxon>
        <taxon>Magnoliopsida</taxon>
        <taxon>Liliopsida</taxon>
        <taxon>Zingiberales</taxon>
        <taxon>Musaceae</taxon>
        <taxon>Ensete</taxon>
    </lineage>
</organism>
<proteinExistence type="predicted"/>
<evidence type="ECO:0000313" key="2">
    <source>
        <dbReference type="Proteomes" id="UP000287651"/>
    </source>
</evidence>
<dbReference type="AlphaFoldDB" id="A0A426ZZ23"/>
<accession>A0A426ZZ23</accession>
<evidence type="ECO:0008006" key="3">
    <source>
        <dbReference type="Google" id="ProtNLM"/>
    </source>
</evidence>
<dbReference type="Proteomes" id="UP000287651">
    <property type="component" value="Unassembled WGS sequence"/>
</dbReference>
<name>A0A426ZZ23_ENSVE</name>
<reference evidence="1 2" key="1">
    <citation type="journal article" date="2014" name="Agronomy (Basel)">
        <title>A Draft Genome Sequence for Ensete ventricosum, the Drought-Tolerant Tree Against Hunger.</title>
        <authorList>
            <person name="Harrison J."/>
            <person name="Moore K.A."/>
            <person name="Paszkiewicz K."/>
            <person name="Jones T."/>
            <person name="Grant M."/>
            <person name="Ambacheew D."/>
            <person name="Muzemil S."/>
            <person name="Studholme D.J."/>
        </authorList>
    </citation>
    <scope>NUCLEOTIDE SEQUENCE [LARGE SCALE GENOMIC DNA]</scope>
</reference>
<gene>
    <name evidence="1" type="ORF">B296_00018784</name>
</gene>
<comment type="caution">
    <text evidence="1">The sequence shown here is derived from an EMBL/GenBank/DDBJ whole genome shotgun (WGS) entry which is preliminary data.</text>
</comment>